<dbReference type="SUPFAM" id="SSF52777">
    <property type="entry name" value="CoA-dependent acyltransferases"/>
    <property type="match status" value="2"/>
</dbReference>
<dbReference type="OrthoDB" id="69784at2759"/>
<dbReference type="InterPro" id="IPR052058">
    <property type="entry name" value="Alcohol_O-acetyltransferase"/>
</dbReference>
<dbReference type="Proteomes" id="UP000663891">
    <property type="component" value="Unassembled WGS sequence"/>
</dbReference>
<dbReference type="EMBL" id="CAJNON010000136">
    <property type="protein sequence ID" value="CAF1018013.1"/>
    <property type="molecule type" value="Genomic_DNA"/>
</dbReference>
<comment type="caution">
    <text evidence="2">The sequence shown here is derived from an EMBL/GenBank/DDBJ whole genome shotgun (WGS) entry which is preliminary data.</text>
</comment>
<dbReference type="Pfam" id="PF07247">
    <property type="entry name" value="AATase"/>
    <property type="match status" value="1"/>
</dbReference>
<dbReference type="AlphaFoldDB" id="A0A819B6K5"/>
<evidence type="ECO:0000313" key="2">
    <source>
        <dbReference type="EMBL" id="CAF3796721.1"/>
    </source>
</evidence>
<organism evidence="2 3">
    <name type="scientific">Adineta steineri</name>
    <dbReference type="NCBI Taxonomy" id="433720"/>
    <lineage>
        <taxon>Eukaryota</taxon>
        <taxon>Metazoa</taxon>
        <taxon>Spiralia</taxon>
        <taxon>Gnathifera</taxon>
        <taxon>Rotifera</taxon>
        <taxon>Eurotatoria</taxon>
        <taxon>Bdelloidea</taxon>
        <taxon>Adinetida</taxon>
        <taxon>Adinetidae</taxon>
        <taxon>Adineta</taxon>
    </lineage>
</organism>
<proteinExistence type="predicted"/>
<gene>
    <name evidence="2" type="ORF">OKA104_LOCUS18237</name>
    <name evidence="1" type="ORF">VCS650_LOCUS15634</name>
</gene>
<evidence type="ECO:0000313" key="1">
    <source>
        <dbReference type="EMBL" id="CAF1018013.1"/>
    </source>
</evidence>
<sequence length="469" mass="53166">MFSLFQRNNSPVDKKNQRLLGSMENAYMKSSQKYQGLTRLCEVLHLQGPYISLETLSKAAGKLQQRHPTLRSRLQRNAQTAHSYYLEEDNTLQLKIIEIPRKRSDHQTFWKQEWRKREKSTTAIGDGLAEFWLLQDPEDQNDDNSPREIVFICEHSMCDALSLSNAAHELLIALTGEDDNLFAKSLDYPITMETAIQGSLSFVNRVLSVSKLVIQTLYTFVINRSPVAKIPLAKVDFLLTEMADHGHSEASYGILNKEETQKLVNKCRQEGVTVTSAVFSAVIYAISTLVNHEQAETSILRFGIVADPRRRYIPPIPNHDLCGHISSIMFFTIPMRDIPTTCAEMWQLARRFGAHTIKCIDANQVLTFGIITGKMYSKSLDSPNLPDIATCTMSSWGILPFREQYGSWKFEGMTPILNMIQGNMPFITFQTVNGILTIMFGGTDPVIPLNVLEQFSDCTIKKLHEMTED</sequence>
<dbReference type="PANTHER" id="PTHR28037:SF1">
    <property type="entry name" value="ALCOHOL O-ACETYLTRANSFERASE 1-RELATED"/>
    <property type="match status" value="1"/>
</dbReference>
<dbReference type="InterPro" id="IPR010828">
    <property type="entry name" value="Atf2/Sli1-like"/>
</dbReference>
<name>A0A819B6K5_9BILA</name>
<dbReference type="EMBL" id="CAJOAY010001122">
    <property type="protein sequence ID" value="CAF3796721.1"/>
    <property type="molecule type" value="Genomic_DNA"/>
</dbReference>
<evidence type="ECO:0008006" key="4">
    <source>
        <dbReference type="Google" id="ProtNLM"/>
    </source>
</evidence>
<dbReference type="Gene3D" id="3.30.559.10">
    <property type="entry name" value="Chloramphenicol acetyltransferase-like domain"/>
    <property type="match status" value="1"/>
</dbReference>
<dbReference type="InterPro" id="IPR023213">
    <property type="entry name" value="CAT-like_dom_sf"/>
</dbReference>
<dbReference type="Gene3D" id="3.30.559.30">
    <property type="entry name" value="Nonribosomal peptide synthetase, condensation domain"/>
    <property type="match status" value="1"/>
</dbReference>
<evidence type="ECO:0000313" key="3">
    <source>
        <dbReference type="Proteomes" id="UP000663881"/>
    </source>
</evidence>
<dbReference type="PANTHER" id="PTHR28037">
    <property type="entry name" value="ALCOHOL O-ACETYLTRANSFERASE 1-RELATED"/>
    <property type="match status" value="1"/>
</dbReference>
<protein>
    <recommendedName>
        <fullName evidence="4">Alcohol acetyltransferase</fullName>
    </recommendedName>
</protein>
<accession>A0A819B6K5</accession>
<reference evidence="2" key="1">
    <citation type="submission" date="2021-02" db="EMBL/GenBank/DDBJ databases">
        <authorList>
            <person name="Nowell W R."/>
        </authorList>
    </citation>
    <scope>NUCLEOTIDE SEQUENCE</scope>
</reference>
<dbReference type="Proteomes" id="UP000663881">
    <property type="component" value="Unassembled WGS sequence"/>
</dbReference>